<feature type="signal peptide" evidence="1">
    <location>
        <begin position="1"/>
        <end position="18"/>
    </location>
</feature>
<gene>
    <name evidence="3" type="ORF">ACFSGJ_12545</name>
</gene>
<dbReference type="Pfam" id="PF13629">
    <property type="entry name" value="T2SS-T3SS_pil_N"/>
    <property type="match status" value="1"/>
</dbReference>
<evidence type="ECO:0000259" key="2">
    <source>
        <dbReference type="Pfam" id="PF13629"/>
    </source>
</evidence>
<feature type="domain" description="Pilus formation protein N-terminal" evidence="2">
    <location>
        <begin position="24"/>
        <end position="92"/>
    </location>
</feature>
<keyword evidence="1" id="KW-0732">Signal</keyword>
<reference evidence="4" key="1">
    <citation type="journal article" date="2019" name="Int. J. Syst. Evol. Microbiol.">
        <title>The Global Catalogue of Microorganisms (GCM) 10K type strain sequencing project: providing services to taxonomists for standard genome sequencing and annotation.</title>
        <authorList>
            <consortium name="The Broad Institute Genomics Platform"/>
            <consortium name="The Broad Institute Genome Sequencing Center for Infectious Disease"/>
            <person name="Wu L."/>
            <person name="Ma J."/>
        </authorList>
    </citation>
    <scope>NUCLEOTIDE SEQUENCE [LARGE SCALE GENOMIC DNA]</scope>
    <source>
        <strain evidence="4">CGMCC 4.7242</strain>
    </source>
</reference>
<feature type="chain" id="PRO_5046047514" evidence="1">
    <location>
        <begin position="19"/>
        <end position="148"/>
    </location>
</feature>
<evidence type="ECO:0000313" key="4">
    <source>
        <dbReference type="Proteomes" id="UP001597353"/>
    </source>
</evidence>
<evidence type="ECO:0000313" key="3">
    <source>
        <dbReference type="EMBL" id="MFD1913042.1"/>
    </source>
</evidence>
<sequence>MKHALAALFCVVAIPALAQGAGRGMEVGLDMAQVMRVEDPLGTIVIGNAGLLDATILDDQTLILTGRAPGVTNLILLSPEGEVLSERMVRVSGGGAGLTTVHRGRSRETYACGARCTPVFSVGDEAGFASTVAGQIGTGQQIGAAPPR</sequence>
<name>A0ABW4S8X8_9RHOB</name>
<protein>
    <submittedName>
        <fullName evidence="3">Pilus assembly protein N-terminal domain-containing protein</fullName>
    </submittedName>
</protein>
<evidence type="ECO:0000256" key="1">
    <source>
        <dbReference type="SAM" id="SignalP"/>
    </source>
</evidence>
<dbReference type="InterPro" id="IPR032789">
    <property type="entry name" value="T2SS-T3SS_pil_N"/>
</dbReference>
<keyword evidence="4" id="KW-1185">Reference proteome</keyword>
<accession>A0ABW4S8X8</accession>
<organism evidence="3 4">
    <name type="scientific">Halodurantibacterium flavum</name>
    <dbReference type="NCBI Taxonomy" id="1382802"/>
    <lineage>
        <taxon>Bacteria</taxon>
        <taxon>Pseudomonadati</taxon>
        <taxon>Pseudomonadota</taxon>
        <taxon>Alphaproteobacteria</taxon>
        <taxon>Rhodobacterales</taxon>
        <taxon>Paracoccaceae</taxon>
        <taxon>Halodurantibacterium</taxon>
    </lineage>
</organism>
<comment type="caution">
    <text evidence="3">The sequence shown here is derived from an EMBL/GenBank/DDBJ whole genome shotgun (WGS) entry which is preliminary data.</text>
</comment>
<dbReference type="EMBL" id="JBHUGH010000009">
    <property type="protein sequence ID" value="MFD1913042.1"/>
    <property type="molecule type" value="Genomic_DNA"/>
</dbReference>
<dbReference type="Proteomes" id="UP001597353">
    <property type="component" value="Unassembled WGS sequence"/>
</dbReference>
<dbReference type="RefSeq" id="WP_390262231.1">
    <property type="nucleotide sequence ID" value="NZ_JBHUGH010000009.1"/>
</dbReference>
<proteinExistence type="predicted"/>